<dbReference type="SUPFAM" id="SSF82693">
    <property type="entry name" value="Multidrug efflux transporter AcrB pore domain, PN1, PN2, PC1 and PC2 subdomains"/>
    <property type="match status" value="3"/>
</dbReference>
<feature type="transmembrane region" description="Helical" evidence="1">
    <location>
        <begin position="330"/>
        <end position="350"/>
    </location>
</feature>
<dbReference type="AlphaFoldDB" id="A0A940DGT8"/>
<dbReference type="EMBL" id="JADINE010000036">
    <property type="protein sequence ID" value="MBO8407381.1"/>
    <property type="molecule type" value="Genomic_DNA"/>
</dbReference>
<evidence type="ECO:0000313" key="3">
    <source>
        <dbReference type="Proteomes" id="UP000721442"/>
    </source>
</evidence>
<accession>A0A940DGT8</accession>
<dbReference type="PANTHER" id="PTHR32063">
    <property type="match status" value="1"/>
</dbReference>
<keyword evidence="1" id="KW-0472">Membrane</keyword>
<organism evidence="2 3">
    <name type="scientific">Candidatus Enterousia excrementavium</name>
    <dbReference type="NCBI Taxonomy" id="2840789"/>
    <lineage>
        <taxon>Bacteria</taxon>
        <taxon>Pseudomonadati</taxon>
        <taxon>Pseudomonadota</taxon>
        <taxon>Alphaproteobacteria</taxon>
        <taxon>Candidatus Enterousia</taxon>
    </lineage>
</organism>
<name>A0A940DGT8_9PROT</name>
<feature type="transmembrane region" description="Helical" evidence="1">
    <location>
        <begin position="881"/>
        <end position="901"/>
    </location>
</feature>
<feature type="transmembrane region" description="Helical" evidence="1">
    <location>
        <begin position="465"/>
        <end position="488"/>
    </location>
</feature>
<dbReference type="Pfam" id="PF00873">
    <property type="entry name" value="ACR_tran"/>
    <property type="match status" value="1"/>
</dbReference>
<dbReference type="PANTHER" id="PTHR32063:SF0">
    <property type="entry name" value="SWARMING MOTILITY PROTEIN SWRC"/>
    <property type="match status" value="1"/>
</dbReference>
<dbReference type="InterPro" id="IPR001036">
    <property type="entry name" value="Acrflvin-R"/>
</dbReference>
<dbReference type="Gene3D" id="3.30.70.1320">
    <property type="entry name" value="Multidrug efflux transporter AcrB pore domain like"/>
    <property type="match status" value="1"/>
</dbReference>
<protein>
    <submittedName>
        <fullName evidence="2">Efflux RND transporter permease subunit</fullName>
    </submittedName>
</protein>
<dbReference type="GO" id="GO:0005886">
    <property type="term" value="C:plasma membrane"/>
    <property type="evidence" value="ECO:0007669"/>
    <property type="project" value="TreeGrafter"/>
</dbReference>
<dbReference type="Gene3D" id="3.30.2090.10">
    <property type="entry name" value="Multidrug efflux transporter AcrB TolC docking domain, DN and DC subdomains"/>
    <property type="match status" value="2"/>
</dbReference>
<comment type="caution">
    <text evidence="2">The sequence shown here is derived from an EMBL/GenBank/DDBJ whole genome shotgun (WGS) entry which is preliminary data.</text>
</comment>
<gene>
    <name evidence="2" type="ORF">IAC77_02880</name>
</gene>
<keyword evidence="1" id="KW-0812">Transmembrane</keyword>
<reference evidence="2" key="1">
    <citation type="submission" date="2020-10" db="EMBL/GenBank/DDBJ databases">
        <authorList>
            <person name="Gilroy R."/>
        </authorList>
    </citation>
    <scope>NUCLEOTIDE SEQUENCE</scope>
    <source>
        <strain evidence="2">B1-16210</strain>
    </source>
</reference>
<keyword evidence="1" id="KW-1133">Transmembrane helix</keyword>
<feature type="transmembrane region" description="Helical" evidence="1">
    <location>
        <begin position="357"/>
        <end position="375"/>
    </location>
</feature>
<dbReference type="InterPro" id="IPR027463">
    <property type="entry name" value="AcrB_DN_DC_subdom"/>
</dbReference>
<reference evidence="2" key="2">
    <citation type="journal article" date="2021" name="PeerJ">
        <title>Extensive microbial diversity within the chicken gut microbiome revealed by metagenomics and culture.</title>
        <authorList>
            <person name="Gilroy R."/>
            <person name="Ravi A."/>
            <person name="Getino M."/>
            <person name="Pursley I."/>
            <person name="Horton D.L."/>
            <person name="Alikhan N.F."/>
            <person name="Baker D."/>
            <person name="Gharbi K."/>
            <person name="Hall N."/>
            <person name="Watson M."/>
            <person name="Adriaenssens E.M."/>
            <person name="Foster-Nyarko E."/>
            <person name="Jarju S."/>
            <person name="Secka A."/>
            <person name="Antonio M."/>
            <person name="Oren A."/>
            <person name="Chaudhuri R.R."/>
            <person name="La Ragione R."/>
            <person name="Hildebrand F."/>
            <person name="Pallen M.J."/>
        </authorList>
    </citation>
    <scope>NUCLEOTIDE SEQUENCE</scope>
    <source>
        <strain evidence="2">B1-16210</strain>
    </source>
</reference>
<dbReference type="SUPFAM" id="SSF82714">
    <property type="entry name" value="Multidrug efflux transporter AcrB TolC docking domain, DN and DC subdomains"/>
    <property type="match status" value="2"/>
</dbReference>
<feature type="transmembrane region" description="Helical" evidence="1">
    <location>
        <begin position="907"/>
        <end position="928"/>
    </location>
</feature>
<dbReference type="GO" id="GO:0042910">
    <property type="term" value="F:xenobiotic transmembrane transporter activity"/>
    <property type="evidence" value="ECO:0007669"/>
    <property type="project" value="TreeGrafter"/>
</dbReference>
<evidence type="ECO:0000313" key="2">
    <source>
        <dbReference type="EMBL" id="MBO8407381.1"/>
    </source>
</evidence>
<feature type="transmembrane region" description="Helical" evidence="1">
    <location>
        <begin position="955"/>
        <end position="973"/>
    </location>
</feature>
<dbReference type="Gene3D" id="3.30.70.1440">
    <property type="entry name" value="Multidrug efflux transporter AcrB pore domain"/>
    <property type="match status" value="1"/>
</dbReference>
<feature type="transmembrane region" description="Helical" evidence="1">
    <location>
        <begin position="387"/>
        <end position="409"/>
    </location>
</feature>
<dbReference type="SUPFAM" id="SSF82866">
    <property type="entry name" value="Multidrug efflux transporter AcrB transmembrane domain"/>
    <property type="match status" value="2"/>
</dbReference>
<dbReference type="PRINTS" id="PR00702">
    <property type="entry name" value="ACRIFLAVINRP"/>
</dbReference>
<sequence length="1018" mass="111097">MLKFFVRRPVTTVMFVLFWVVLGFVSFPKMNIERTPSVDMPMVTATFVYPGAAPAEIESQVIKRAEDAISEVSEIKKITSQAFENGGFVMAEFNLGVDVNDKASEVKTKLDALISEFPSDMEQPVVEKLNPLEQPVVDIMITGDNLRDLQEYVDDTLSNQITAIPGVASVDVFGGETRAIRIEMNPELLAARGATVMDVVSALGARNLNVPGGKIEFGSNSSNVRFVGEFSSVDEIANLQLTTVEGQRFKLSDIATVTDAARDLENGARYNGRDVIIASVVKSSDGNAINVSRDLRAQMPKLTSALQSEFPDAQMEIISDTSTAIADETYSTIEGIILGVIFTVLVLLAFTRNWRSTIIAGVVIPASLIAGFFFMDASNFTINALTLLAYSSALGTLVSNAIILIEAALQEMRSGKDPENAAIDGTKKVAVSVLAGVGTNVVVFLPLAFMGGIAGQFMNQFGLTVVYLTLLSLLFSFTLTPMMIAKFLRLTNKKKSKKIQNAKTVRATVVSDKGNPVKKESRLRRWYNYQHTHPWRVVVMAVAALIVSSMLMRFVGNEFAPSTDTNEINITARAPMGATYEKSTEIAKQIEEKLASVDDITAVSVKIGDRGLQNIAVKLTLVDVENRSKSDQEIARDIMPMLSEIPDVEIQVSAGAAISTGSSNADIVMNVYGPDDAKRNAYANQALDLINQIPEVQSAVLAQQKPAMETQFIPDEDKMNSWGINNSYAGMTLRTALYGNDDYKYKENSEEYPIILEFAEPFKSMDMFENVFVNSQRGMVPLSELGEIRTVPATPDIMRIDKNRITEIDINIGKSTMGPVQQKIETAVATMNWEEGYGIDFGGMSEIQDETTTEIGSAFLLAIILTYMLLAAILNSLAHPFTIATSIATSFVGVFILLFLSGASMNVGAMLAFVMLVGLVVNNNILVLEPTVGRIANGEKPYEALWTEMKDKQSMILMTSIAVITGMVPQLWAGDGMKVAMAAVMIGGMFASMVFTFVLTPALFFLVERGREKLKRKK</sequence>
<feature type="transmembrane region" description="Helical" evidence="1">
    <location>
        <begin position="855"/>
        <end position="874"/>
    </location>
</feature>
<proteinExistence type="predicted"/>
<evidence type="ECO:0000256" key="1">
    <source>
        <dbReference type="SAM" id="Phobius"/>
    </source>
</evidence>
<dbReference type="Gene3D" id="1.20.1640.10">
    <property type="entry name" value="Multidrug efflux transporter AcrB transmembrane domain"/>
    <property type="match status" value="2"/>
</dbReference>
<dbReference type="Gene3D" id="3.30.70.1430">
    <property type="entry name" value="Multidrug efflux transporter AcrB pore domain"/>
    <property type="match status" value="2"/>
</dbReference>
<feature type="transmembrane region" description="Helical" evidence="1">
    <location>
        <begin position="534"/>
        <end position="555"/>
    </location>
</feature>
<dbReference type="Proteomes" id="UP000721442">
    <property type="component" value="Unassembled WGS sequence"/>
</dbReference>
<feature type="transmembrane region" description="Helical" evidence="1">
    <location>
        <begin position="429"/>
        <end position="453"/>
    </location>
</feature>
<feature type="transmembrane region" description="Helical" evidence="1">
    <location>
        <begin position="979"/>
        <end position="1007"/>
    </location>
</feature>